<dbReference type="EMBL" id="WQKZ01000003">
    <property type="protein sequence ID" value="MVN77701.1"/>
    <property type="molecule type" value="Genomic_DNA"/>
</dbReference>
<feature type="transmembrane region" description="Helical" evidence="1">
    <location>
        <begin position="115"/>
        <end position="133"/>
    </location>
</feature>
<evidence type="ECO:0000256" key="1">
    <source>
        <dbReference type="SAM" id="Phobius"/>
    </source>
</evidence>
<protein>
    <submittedName>
        <fullName evidence="2">DoxX family membrane protein</fullName>
    </submittedName>
</protein>
<feature type="transmembrane region" description="Helical" evidence="1">
    <location>
        <begin position="89"/>
        <end position="109"/>
    </location>
</feature>
<keyword evidence="1" id="KW-0472">Membrane</keyword>
<dbReference type="Proteomes" id="UP000441336">
    <property type="component" value="Unassembled WGS sequence"/>
</dbReference>
<sequence>MPVKISARLWDFFILSARVYLAVIFIAYGGAKLSGHQFGITPAETTQPISQLSLFRLYWYLCSFEPFKSFIGISQVVAALLLLWNRTALLGALLLLPIAVNILIADITYLKMEEFYWRLPYYLGLIFLIFWHYRDRMLAAYRALTQRLTTRFSYAWRAWLLLPLGLLAVEWVGRLPQLLYRTSTDPAYLAHYFDYLERYYATLWHYWH</sequence>
<dbReference type="AlphaFoldDB" id="A0A7K1THR2"/>
<keyword evidence="1" id="KW-0812">Transmembrane</keyword>
<gene>
    <name evidence="2" type="ORF">GO988_15315</name>
</gene>
<reference evidence="2 3" key="1">
    <citation type="submission" date="2019-12" db="EMBL/GenBank/DDBJ databases">
        <title>Hymenobacter sp. HMF4947 Genome sequencing and assembly.</title>
        <authorList>
            <person name="Kang H."/>
            <person name="Cha I."/>
            <person name="Kim H."/>
            <person name="Joh K."/>
        </authorList>
    </citation>
    <scope>NUCLEOTIDE SEQUENCE [LARGE SCALE GENOMIC DNA]</scope>
    <source>
        <strain evidence="2 3">HMF4947</strain>
    </source>
</reference>
<keyword evidence="1" id="KW-1133">Transmembrane helix</keyword>
<evidence type="ECO:0000313" key="3">
    <source>
        <dbReference type="Proteomes" id="UP000441336"/>
    </source>
</evidence>
<proteinExistence type="predicted"/>
<organism evidence="2 3">
    <name type="scientific">Hymenobacter ginkgonis</name>
    <dbReference type="NCBI Taxonomy" id="2682976"/>
    <lineage>
        <taxon>Bacteria</taxon>
        <taxon>Pseudomonadati</taxon>
        <taxon>Bacteroidota</taxon>
        <taxon>Cytophagia</taxon>
        <taxon>Cytophagales</taxon>
        <taxon>Hymenobacteraceae</taxon>
        <taxon>Hymenobacter</taxon>
    </lineage>
</organism>
<name>A0A7K1THR2_9BACT</name>
<dbReference type="RefSeq" id="WP_157566964.1">
    <property type="nucleotide sequence ID" value="NZ_WQKZ01000003.1"/>
</dbReference>
<accession>A0A7K1THR2</accession>
<comment type="caution">
    <text evidence="2">The sequence shown here is derived from an EMBL/GenBank/DDBJ whole genome shotgun (WGS) entry which is preliminary data.</text>
</comment>
<feature type="transmembrane region" description="Helical" evidence="1">
    <location>
        <begin position="154"/>
        <end position="173"/>
    </location>
</feature>
<feature type="transmembrane region" description="Helical" evidence="1">
    <location>
        <begin position="57"/>
        <end position="82"/>
    </location>
</feature>
<keyword evidence="3" id="KW-1185">Reference proteome</keyword>
<feature type="transmembrane region" description="Helical" evidence="1">
    <location>
        <begin position="12"/>
        <end position="31"/>
    </location>
</feature>
<evidence type="ECO:0000313" key="2">
    <source>
        <dbReference type="EMBL" id="MVN77701.1"/>
    </source>
</evidence>